<accession>K1WJD5</accession>
<keyword evidence="2" id="KW-1185">Reference proteome</keyword>
<evidence type="ECO:0000313" key="2">
    <source>
        <dbReference type="Proteomes" id="UP000006753"/>
    </source>
</evidence>
<evidence type="ECO:0000313" key="1">
    <source>
        <dbReference type="EMBL" id="EKD17765.1"/>
    </source>
</evidence>
<proteinExistence type="predicted"/>
<dbReference type="OrthoDB" id="3142841at2759"/>
<dbReference type="Proteomes" id="UP000006753">
    <property type="component" value="Unassembled WGS sequence"/>
</dbReference>
<dbReference type="AlphaFoldDB" id="K1WJD5"/>
<sequence>MVIAIFAVLEAGWQYIPLDVQVMAETVLRRITKDTQAPFVLYFEIFHMKVGQLAEPTAQILVLDDSTMALLLRAAFQTKSLGSRGPPNGVLTEMPIGNTWNAGQWNCTPRATLMLGASLEHTFQRAQDRMVQ</sequence>
<dbReference type="HOGENOM" id="CLU_1917491_0_0_1"/>
<reference evidence="1 2" key="1">
    <citation type="journal article" date="2012" name="BMC Genomics">
        <title>Sequencing the genome of Marssonina brunnea reveals fungus-poplar co-evolution.</title>
        <authorList>
            <person name="Zhu S."/>
            <person name="Cao Y.-Z."/>
            <person name="Jiang C."/>
            <person name="Tan B.-Y."/>
            <person name="Wang Z."/>
            <person name="Feng S."/>
            <person name="Zhang L."/>
            <person name="Su X.-H."/>
            <person name="Brejova B."/>
            <person name="Vinar T."/>
            <person name="Xu M."/>
            <person name="Wang M.-X."/>
            <person name="Zhang S.-G."/>
            <person name="Huang M.-R."/>
            <person name="Wu R."/>
            <person name="Zhou Y."/>
        </authorList>
    </citation>
    <scope>NUCLEOTIDE SEQUENCE [LARGE SCALE GENOMIC DNA]</scope>
    <source>
        <strain evidence="1 2">MB_m1</strain>
    </source>
</reference>
<gene>
    <name evidence="1" type="ORF">MBM_04134</name>
</gene>
<dbReference type="EMBL" id="JH921435">
    <property type="protein sequence ID" value="EKD17765.1"/>
    <property type="molecule type" value="Genomic_DNA"/>
</dbReference>
<name>K1WJD5_MARBU</name>
<protein>
    <submittedName>
        <fullName evidence="1">Putative amino acid adenylation domain-containing protein</fullName>
    </submittedName>
</protein>
<dbReference type="InParanoid" id="K1WJD5"/>
<dbReference type="KEGG" id="mbe:MBM_04134"/>
<dbReference type="Gene3D" id="3.40.50.980">
    <property type="match status" value="1"/>
</dbReference>
<organism evidence="1 2">
    <name type="scientific">Marssonina brunnea f. sp. multigermtubi (strain MB_m1)</name>
    <name type="common">Marssonina leaf spot fungus</name>
    <dbReference type="NCBI Taxonomy" id="1072389"/>
    <lineage>
        <taxon>Eukaryota</taxon>
        <taxon>Fungi</taxon>
        <taxon>Dikarya</taxon>
        <taxon>Ascomycota</taxon>
        <taxon>Pezizomycotina</taxon>
        <taxon>Leotiomycetes</taxon>
        <taxon>Helotiales</taxon>
        <taxon>Drepanopezizaceae</taxon>
        <taxon>Drepanopeziza</taxon>
    </lineage>
</organism>